<sequence>MTTSARYYRGESPEQRRAQRRAALLDAALDALTSGGWERVTVRGVCAKAKLNDRYFHENFRDRDELLLAVLDEVTAECTRVVVEALEGTSQDVRLRVRAVVEAGIAFLEEDPRRGRLLVESQATEVLRERRSATIRMLATIAADQTRELLGDQAPPAQDAELLGLTLVGGAFEVFTMWIRGDLPVTREHLASFLVALLLTNTDLAAALDRETQALGEVR</sequence>
<organism evidence="4 5">
    <name type="scientific">Saccharopolyspora rhizosphaerae</name>
    <dbReference type="NCBI Taxonomy" id="2492662"/>
    <lineage>
        <taxon>Bacteria</taxon>
        <taxon>Bacillati</taxon>
        <taxon>Actinomycetota</taxon>
        <taxon>Actinomycetes</taxon>
        <taxon>Pseudonocardiales</taxon>
        <taxon>Pseudonocardiaceae</taxon>
        <taxon>Saccharopolyspora</taxon>
    </lineage>
</organism>
<proteinExistence type="predicted"/>
<dbReference type="Proteomes" id="UP000274515">
    <property type="component" value="Unassembled WGS sequence"/>
</dbReference>
<dbReference type="Gene3D" id="1.10.357.10">
    <property type="entry name" value="Tetracycline Repressor, domain 2"/>
    <property type="match status" value="1"/>
</dbReference>
<dbReference type="AlphaFoldDB" id="A0A3R8P6L8"/>
<accession>A0A3R8P6L8</accession>
<evidence type="ECO:0000313" key="5">
    <source>
        <dbReference type="Proteomes" id="UP000274515"/>
    </source>
</evidence>
<dbReference type="InterPro" id="IPR050109">
    <property type="entry name" value="HTH-type_TetR-like_transc_reg"/>
</dbReference>
<dbReference type="EMBL" id="RSAA01000001">
    <property type="protein sequence ID" value="RRO20667.1"/>
    <property type="molecule type" value="Genomic_DNA"/>
</dbReference>
<feature type="domain" description="HTH tetR-type" evidence="3">
    <location>
        <begin position="18"/>
        <end position="78"/>
    </location>
</feature>
<dbReference type="OrthoDB" id="3783612at2"/>
<keyword evidence="5" id="KW-1185">Reference proteome</keyword>
<evidence type="ECO:0000259" key="3">
    <source>
        <dbReference type="PROSITE" id="PS50977"/>
    </source>
</evidence>
<keyword evidence="1 2" id="KW-0238">DNA-binding</keyword>
<dbReference type="InterPro" id="IPR009057">
    <property type="entry name" value="Homeodomain-like_sf"/>
</dbReference>
<comment type="caution">
    <text evidence="4">The sequence shown here is derived from an EMBL/GenBank/DDBJ whole genome shotgun (WGS) entry which is preliminary data.</text>
</comment>
<dbReference type="SUPFAM" id="SSF48498">
    <property type="entry name" value="Tetracyclin repressor-like, C-terminal domain"/>
    <property type="match status" value="1"/>
</dbReference>
<gene>
    <name evidence="4" type="ORF">EIL87_02030</name>
</gene>
<protein>
    <submittedName>
        <fullName evidence="4">TetR/AcrR family transcriptional regulator</fullName>
    </submittedName>
</protein>
<evidence type="ECO:0000313" key="4">
    <source>
        <dbReference type="EMBL" id="RRO20667.1"/>
    </source>
</evidence>
<name>A0A3R8P6L8_9PSEU</name>
<dbReference type="PROSITE" id="PS50977">
    <property type="entry name" value="HTH_TETR_2"/>
    <property type="match status" value="1"/>
</dbReference>
<dbReference type="SUPFAM" id="SSF46689">
    <property type="entry name" value="Homeodomain-like"/>
    <property type="match status" value="1"/>
</dbReference>
<dbReference type="InterPro" id="IPR001647">
    <property type="entry name" value="HTH_TetR"/>
</dbReference>
<evidence type="ECO:0000256" key="1">
    <source>
        <dbReference type="ARBA" id="ARBA00023125"/>
    </source>
</evidence>
<dbReference type="PANTHER" id="PTHR30055">
    <property type="entry name" value="HTH-TYPE TRANSCRIPTIONAL REGULATOR RUTR"/>
    <property type="match status" value="1"/>
</dbReference>
<dbReference type="InterPro" id="IPR036271">
    <property type="entry name" value="Tet_transcr_reg_TetR-rel_C_sf"/>
</dbReference>
<dbReference type="GO" id="GO:0000976">
    <property type="term" value="F:transcription cis-regulatory region binding"/>
    <property type="evidence" value="ECO:0007669"/>
    <property type="project" value="TreeGrafter"/>
</dbReference>
<feature type="DNA-binding region" description="H-T-H motif" evidence="2">
    <location>
        <begin position="41"/>
        <end position="60"/>
    </location>
</feature>
<dbReference type="GO" id="GO:0003700">
    <property type="term" value="F:DNA-binding transcription factor activity"/>
    <property type="evidence" value="ECO:0007669"/>
    <property type="project" value="TreeGrafter"/>
</dbReference>
<evidence type="ECO:0000256" key="2">
    <source>
        <dbReference type="PROSITE-ProRule" id="PRU00335"/>
    </source>
</evidence>
<dbReference type="PANTHER" id="PTHR30055:SF226">
    <property type="entry name" value="HTH-TYPE TRANSCRIPTIONAL REGULATOR PKSA"/>
    <property type="match status" value="1"/>
</dbReference>
<dbReference type="RefSeq" id="WP_125088372.1">
    <property type="nucleotide sequence ID" value="NZ_RSAA01000001.1"/>
</dbReference>
<reference evidence="4 5" key="1">
    <citation type="submission" date="2018-11" db="EMBL/GenBank/DDBJ databases">
        <title>Saccharopolyspora rhizosphaerae sp. nov., an actinomycete isolated from rhizosphere soil in Thailand.</title>
        <authorList>
            <person name="Intra B."/>
            <person name="Euanorasetr J."/>
            <person name="Take A."/>
            <person name="Inahashi Y."/>
            <person name="Mori M."/>
            <person name="Panbangred W."/>
            <person name="Matsumoto A."/>
        </authorList>
    </citation>
    <scope>NUCLEOTIDE SEQUENCE [LARGE SCALE GENOMIC DNA]</scope>
    <source>
        <strain evidence="4 5">H219</strain>
    </source>
</reference>
<dbReference type="Pfam" id="PF00440">
    <property type="entry name" value="TetR_N"/>
    <property type="match status" value="1"/>
</dbReference>